<dbReference type="RefSeq" id="WP_131016686.1">
    <property type="nucleotide sequence ID" value="NZ_SIRE01000022.1"/>
</dbReference>
<proteinExistence type="predicted"/>
<dbReference type="NCBIfam" id="TIGR02327">
    <property type="entry name" value="int_mem_ywzB"/>
    <property type="match status" value="1"/>
</dbReference>
<keyword evidence="1" id="KW-0472">Membrane</keyword>
<sequence length="82" mass="9504">MGTDPFNATLGLEGLVNIFAVIVCIGLSWWGLQELRFDMLLRRPKSAAARLLQIFLSIALGYQVARFIIEYFHWSTWLHEMF</sequence>
<comment type="caution">
    <text evidence="2">The sequence shown here is derived from an EMBL/GenBank/DDBJ whole genome shotgun (WGS) entry which is preliminary data.</text>
</comment>
<reference evidence="2 3" key="1">
    <citation type="submission" date="2019-02" db="EMBL/GenBank/DDBJ databases">
        <title>Paenibacillus sp. nov., isolated from surface-sterilized tissue of Thalictrum simplex L.</title>
        <authorList>
            <person name="Tuo L."/>
        </authorList>
    </citation>
    <scope>NUCLEOTIDE SEQUENCE [LARGE SCALE GENOMIC DNA]</scope>
    <source>
        <strain evidence="2 3">N2SHLJ1</strain>
    </source>
</reference>
<dbReference type="EMBL" id="SIRE01000022">
    <property type="protein sequence ID" value="TBL72967.1"/>
    <property type="molecule type" value="Genomic_DNA"/>
</dbReference>
<dbReference type="OrthoDB" id="1651016at2"/>
<organism evidence="2 3">
    <name type="scientific">Paenibacillus thalictri</name>
    <dbReference type="NCBI Taxonomy" id="2527873"/>
    <lineage>
        <taxon>Bacteria</taxon>
        <taxon>Bacillati</taxon>
        <taxon>Bacillota</taxon>
        <taxon>Bacilli</taxon>
        <taxon>Bacillales</taxon>
        <taxon>Paenibacillaceae</taxon>
        <taxon>Paenibacillus</taxon>
    </lineage>
</organism>
<name>A0A4V2J3J7_9BACL</name>
<protein>
    <submittedName>
        <fullName evidence="2">DUF1146 domain-containing protein</fullName>
    </submittedName>
</protein>
<accession>A0A4V2J3J7</accession>
<keyword evidence="1" id="KW-1133">Transmembrane helix</keyword>
<gene>
    <name evidence="2" type="ORF">EYB31_27445</name>
</gene>
<dbReference type="InterPro" id="IPR009526">
    <property type="entry name" value="DUF1146"/>
</dbReference>
<evidence type="ECO:0000313" key="2">
    <source>
        <dbReference type="EMBL" id="TBL72967.1"/>
    </source>
</evidence>
<evidence type="ECO:0000313" key="3">
    <source>
        <dbReference type="Proteomes" id="UP000293142"/>
    </source>
</evidence>
<dbReference type="AlphaFoldDB" id="A0A4V2J3J7"/>
<evidence type="ECO:0000256" key="1">
    <source>
        <dbReference type="SAM" id="Phobius"/>
    </source>
</evidence>
<dbReference type="Proteomes" id="UP000293142">
    <property type="component" value="Unassembled WGS sequence"/>
</dbReference>
<keyword evidence="1" id="KW-0812">Transmembrane</keyword>
<keyword evidence="3" id="KW-1185">Reference proteome</keyword>
<feature type="transmembrane region" description="Helical" evidence="1">
    <location>
        <begin position="6"/>
        <end position="30"/>
    </location>
</feature>
<feature type="transmembrane region" description="Helical" evidence="1">
    <location>
        <begin position="51"/>
        <end position="74"/>
    </location>
</feature>
<dbReference type="Pfam" id="PF06612">
    <property type="entry name" value="DUF1146"/>
    <property type="match status" value="1"/>
</dbReference>